<dbReference type="PROSITE" id="PS00108">
    <property type="entry name" value="PROTEIN_KINASE_ST"/>
    <property type="match status" value="1"/>
</dbReference>
<dbReference type="Proteomes" id="UP000608513">
    <property type="component" value="Unassembled WGS sequence"/>
</dbReference>
<evidence type="ECO:0000256" key="4">
    <source>
        <dbReference type="ARBA" id="ARBA00022777"/>
    </source>
</evidence>
<dbReference type="SUPFAM" id="SSF56112">
    <property type="entry name" value="Protein kinase-like (PK-like)"/>
    <property type="match status" value="1"/>
</dbReference>
<evidence type="ECO:0000256" key="3">
    <source>
        <dbReference type="ARBA" id="ARBA00022741"/>
    </source>
</evidence>
<organism evidence="7 8">
    <name type="scientific">Ramlibacter cellulosilyticus</name>
    <dbReference type="NCBI Taxonomy" id="2764187"/>
    <lineage>
        <taxon>Bacteria</taxon>
        <taxon>Pseudomonadati</taxon>
        <taxon>Pseudomonadota</taxon>
        <taxon>Betaproteobacteria</taxon>
        <taxon>Burkholderiales</taxon>
        <taxon>Comamonadaceae</taxon>
        <taxon>Ramlibacter</taxon>
    </lineage>
</organism>
<evidence type="ECO:0000313" key="8">
    <source>
        <dbReference type="Proteomes" id="UP000608513"/>
    </source>
</evidence>
<keyword evidence="3" id="KW-0547">Nucleotide-binding</keyword>
<dbReference type="InterPro" id="IPR011009">
    <property type="entry name" value="Kinase-like_dom_sf"/>
</dbReference>
<dbReference type="PANTHER" id="PTHR24351">
    <property type="entry name" value="RIBOSOMAL PROTEIN S6 KINASE"/>
    <property type="match status" value="1"/>
</dbReference>
<dbReference type="AlphaFoldDB" id="A0A923SA56"/>
<keyword evidence="5" id="KW-0067">ATP-binding</keyword>
<keyword evidence="4 7" id="KW-0418">Kinase</keyword>
<dbReference type="Pfam" id="PF00069">
    <property type="entry name" value="Pkinase"/>
    <property type="match status" value="1"/>
</dbReference>
<dbReference type="SMART" id="SM00220">
    <property type="entry name" value="S_TKc"/>
    <property type="match status" value="1"/>
</dbReference>
<evidence type="ECO:0000256" key="5">
    <source>
        <dbReference type="ARBA" id="ARBA00022840"/>
    </source>
</evidence>
<keyword evidence="8" id="KW-1185">Reference proteome</keyword>
<evidence type="ECO:0000259" key="6">
    <source>
        <dbReference type="PROSITE" id="PS50011"/>
    </source>
</evidence>
<proteinExistence type="predicted"/>
<feature type="domain" description="Protein kinase" evidence="6">
    <location>
        <begin position="33"/>
        <end position="277"/>
    </location>
</feature>
<dbReference type="GO" id="GO:0004674">
    <property type="term" value="F:protein serine/threonine kinase activity"/>
    <property type="evidence" value="ECO:0007669"/>
    <property type="project" value="UniProtKB-KW"/>
</dbReference>
<accession>A0A923SA56</accession>
<gene>
    <name evidence="7" type="ORF">H8N03_05760</name>
</gene>
<dbReference type="InterPro" id="IPR008271">
    <property type="entry name" value="Ser/Thr_kinase_AS"/>
</dbReference>
<protein>
    <submittedName>
        <fullName evidence="7">Serine/threonine protein kinase</fullName>
    </submittedName>
</protein>
<dbReference type="GO" id="GO:0005524">
    <property type="term" value="F:ATP binding"/>
    <property type="evidence" value="ECO:0007669"/>
    <property type="project" value="UniProtKB-KW"/>
</dbReference>
<evidence type="ECO:0000256" key="1">
    <source>
        <dbReference type="ARBA" id="ARBA00022527"/>
    </source>
</evidence>
<keyword evidence="2" id="KW-0808">Transferase</keyword>
<dbReference type="InterPro" id="IPR000719">
    <property type="entry name" value="Prot_kinase_dom"/>
</dbReference>
<dbReference type="PROSITE" id="PS50011">
    <property type="entry name" value="PROTEIN_KINASE_DOM"/>
    <property type="match status" value="1"/>
</dbReference>
<dbReference type="RefSeq" id="WP_187075138.1">
    <property type="nucleotide sequence ID" value="NZ_JACORT010000001.1"/>
</dbReference>
<reference evidence="7" key="1">
    <citation type="submission" date="2020-08" db="EMBL/GenBank/DDBJ databases">
        <title>Ramlibacter sp. USB13 16S ribosomal RNA gene genome sequencing and assembly.</title>
        <authorList>
            <person name="Kang M."/>
        </authorList>
    </citation>
    <scope>NUCLEOTIDE SEQUENCE</scope>
    <source>
        <strain evidence="7">USB13</strain>
    </source>
</reference>
<dbReference type="Gene3D" id="1.10.510.10">
    <property type="entry name" value="Transferase(Phosphotransferase) domain 1"/>
    <property type="match status" value="1"/>
</dbReference>
<sequence length="281" mass="29906">MAAVPEGSLFWRAPRAASDDETIIEVPPRVPGYRLLRPIGRGRNTRAWLAYDLNKRADVVLKLEAVPGTSLDRDCAVAARVQGPNLVQIHSQGRTAAWAWLAMEHLPGGDLTVRMGRALPAAEALAIVRQAAEALAQLHRQGLVHRDVKPANFLLRADGSLVLADFGLTVEAGSVDADAASGALHGTPRYVAPEQLQGAPAAPAADVYSLGVLLHELLAGRPPFSGETLEEVLAQRLLAAPARLPAEAAVLQPLVDRMLCREPQGRLPDADAVLGLMGQRC</sequence>
<name>A0A923SA56_9BURK</name>
<dbReference type="EMBL" id="JACORT010000001">
    <property type="protein sequence ID" value="MBC5782440.1"/>
    <property type="molecule type" value="Genomic_DNA"/>
</dbReference>
<keyword evidence="1 7" id="KW-0723">Serine/threonine-protein kinase</keyword>
<evidence type="ECO:0000313" key="7">
    <source>
        <dbReference type="EMBL" id="MBC5782440.1"/>
    </source>
</evidence>
<evidence type="ECO:0000256" key="2">
    <source>
        <dbReference type="ARBA" id="ARBA00022679"/>
    </source>
</evidence>
<comment type="caution">
    <text evidence="7">The sequence shown here is derived from an EMBL/GenBank/DDBJ whole genome shotgun (WGS) entry which is preliminary data.</text>
</comment>
<dbReference type="CDD" id="cd14014">
    <property type="entry name" value="STKc_PknB_like"/>
    <property type="match status" value="1"/>
</dbReference>